<feature type="transmembrane region" description="Helical" evidence="7">
    <location>
        <begin position="78"/>
        <end position="100"/>
    </location>
</feature>
<evidence type="ECO:0000259" key="8">
    <source>
        <dbReference type="PROSITE" id="PS50928"/>
    </source>
</evidence>
<organism evidence="9">
    <name type="scientific">Enterocloster bolteae</name>
    <dbReference type="NCBI Taxonomy" id="208479"/>
    <lineage>
        <taxon>Bacteria</taxon>
        <taxon>Bacillati</taxon>
        <taxon>Bacillota</taxon>
        <taxon>Clostridia</taxon>
        <taxon>Lachnospirales</taxon>
        <taxon>Lachnospiraceae</taxon>
        <taxon>Enterocloster</taxon>
    </lineage>
</organism>
<keyword evidence="4 7" id="KW-0812">Transmembrane</keyword>
<dbReference type="CDD" id="cd06261">
    <property type="entry name" value="TM_PBP2"/>
    <property type="match status" value="1"/>
</dbReference>
<keyword evidence="3" id="KW-1003">Cell membrane</keyword>
<evidence type="ECO:0000256" key="7">
    <source>
        <dbReference type="RuleBase" id="RU363032"/>
    </source>
</evidence>
<dbReference type="PANTHER" id="PTHR30193">
    <property type="entry name" value="ABC TRANSPORTER PERMEASE PROTEIN"/>
    <property type="match status" value="1"/>
</dbReference>
<protein>
    <submittedName>
        <fullName evidence="9">sn-glycerol-3-phosphate transport system permease protein UgpA</fullName>
    </submittedName>
</protein>
<comment type="subcellular location">
    <subcellularLocation>
        <location evidence="1 7">Cell membrane</location>
        <topology evidence="1 7">Multi-pass membrane protein</topology>
    </subcellularLocation>
</comment>
<keyword evidence="2 7" id="KW-0813">Transport</keyword>
<keyword evidence="5 7" id="KW-1133">Transmembrane helix</keyword>
<evidence type="ECO:0000256" key="2">
    <source>
        <dbReference type="ARBA" id="ARBA00022448"/>
    </source>
</evidence>
<dbReference type="PROSITE" id="PS50928">
    <property type="entry name" value="ABC_TM1"/>
    <property type="match status" value="1"/>
</dbReference>
<dbReference type="InterPro" id="IPR035906">
    <property type="entry name" value="MetI-like_sf"/>
</dbReference>
<dbReference type="SUPFAM" id="SSF161098">
    <property type="entry name" value="MetI-like"/>
    <property type="match status" value="1"/>
</dbReference>
<dbReference type="RefSeq" id="WP_024725584.1">
    <property type="nucleotide sequence ID" value="NZ_BAABXO010000001.1"/>
</dbReference>
<feature type="transmembrane region" description="Helical" evidence="7">
    <location>
        <begin position="267"/>
        <end position="286"/>
    </location>
</feature>
<feature type="transmembrane region" description="Helical" evidence="7">
    <location>
        <begin position="205"/>
        <end position="224"/>
    </location>
</feature>
<dbReference type="AlphaFoldDB" id="A0A6N2TGY6"/>
<keyword evidence="6 7" id="KW-0472">Membrane</keyword>
<evidence type="ECO:0000256" key="5">
    <source>
        <dbReference type="ARBA" id="ARBA00022989"/>
    </source>
</evidence>
<evidence type="ECO:0000256" key="6">
    <source>
        <dbReference type="ARBA" id="ARBA00023136"/>
    </source>
</evidence>
<proteinExistence type="inferred from homology"/>
<dbReference type="InterPro" id="IPR051393">
    <property type="entry name" value="ABC_transporter_permease"/>
</dbReference>
<feature type="transmembrane region" description="Helical" evidence="7">
    <location>
        <begin position="16"/>
        <end position="43"/>
    </location>
</feature>
<dbReference type="PANTHER" id="PTHR30193:SF41">
    <property type="entry name" value="DIACETYLCHITOBIOSE UPTAKE SYSTEM PERMEASE PROTEIN NGCF"/>
    <property type="match status" value="1"/>
</dbReference>
<dbReference type="EMBL" id="CACRTF010000010">
    <property type="protein sequence ID" value="VYT04807.1"/>
    <property type="molecule type" value="Genomic_DNA"/>
</dbReference>
<feature type="domain" description="ABC transmembrane type-1" evidence="8">
    <location>
        <begin position="74"/>
        <end position="285"/>
    </location>
</feature>
<sequence length="295" mass="32752">MGNSHLYKQWKSRFTFMLFVTPASLFLMLFWLVPIAAAIGISFTDWDYMTSGFQMTGWANYQGLLKDKAFWEALSHTLLFAAQTVVPVLVLGLILALLVWSAGRNTIYSLILFSPWITPAVAVSIVWTWIFEPDAGLANQLLHMLGLPGFAWLHSSDTALSSVALVTVWKNLGYVMLLFTAALSRMPSELSEAASVDGAGSIRRLLHITLPLLRPTILMTGIIMTADSLRAYDQIQILTQGGPAGSTRTLLYLYYQLGFEQFDMGRASAAVVILMAIGLGLSLFQIQWKKKEVYI</sequence>
<dbReference type="Gene3D" id="1.10.3720.10">
    <property type="entry name" value="MetI-like"/>
    <property type="match status" value="1"/>
</dbReference>
<evidence type="ECO:0000256" key="3">
    <source>
        <dbReference type="ARBA" id="ARBA00022475"/>
    </source>
</evidence>
<dbReference type="GO" id="GO:0005886">
    <property type="term" value="C:plasma membrane"/>
    <property type="evidence" value="ECO:0007669"/>
    <property type="project" value="UniProtKB-SubCell"/>
</dbReference>
<feature type="transmembrane region" description="Helical" evidence="7">
    <location>
        <begin position="159"/>
        <end position="184"/>
    </location>
</feature>
<dbReference type="Pfam" id="PF00528">
    <property type="entry name" value="BPD_transp_1"/>
    <property type="match status" value="1"/>
</dbReference>
<dbReference type="InterPro" id="IPR000515">
    <property type="entry name" value="MetI-like"/>
</dbReference>
<name>A0A6N2TGY6_9FIRM</name>
<evidence type="ECO:0000256" key="4">
    <source>
        <dbReference type="ARBA" id="ARBA00022692"/>
    </source>
</evidence>
<feature type="transmembrane region" description="Helical" evidence="7">
    <location>
        <begin position="107"/>
        <end position="130"/>
    </location>
</feature>
<evidence type="ECO:0000256" key="1">
    <source>
        <dbReference type="ARBA" id="ARBA00004651"/>
    </source>
</evidence>
<gene>
    <name evidence="9" type="primary">ugpA_1</name>
    <name evidence="9" type="ORF">CBLFYP116_01668</name>
</gene>
<evidence type="ECO:0000313" key="9">
    <source>
        <dbReference type="EMBL" id="VYT04807.1"/>
    </source>
</evidence>
<reference evidence="9" key="1">
    <citation type="submission" date="2019-11" db="EMBL/GenBank/DDBJ databases">
        <authorList>
            <person name="Feng L."/>
        </authorList>
    </citation>
    <scope>NUCLEOTIDE SEQUENCE</scope>
    <source>
        <strain evidence="9">CbolteaeLFYP116</strain>
    </source>
</reference>
<dbReference type="GO" id="GO:0055085">
    <property type="term" value="P:transmembrane transport"/>
    <property type="evidence" value="ECO:0007669"/>
    <property type="project" value="InterPro"/>
</dbReference>
<accession>A0A6N2TGY6</accession>
<comment type="similarity">
    <text evidence="7">Belongs to the binding-protein-dependent transport system permease family.</text>
</comment>